<dbReference type="AlphaFoldDB" id="A0A1N7IJC1"/>
<keyword evidence="2" id="KW-1185">Reference proteome</keyword>
<evidence type="ECO:0000313" key="1">
    <source>
        <dbReference type="EMBL" id="SIS37158.1"/>
    </source>
</evidence>
<accession>A0A1N7IJC1</accession>
<reference evidence="1 2" key="1">
    <citation type="submission" date="2017-01" db="EMBL/GenBank/DDBJ databases">
        <authorList>
            <person name="Mah S.A."/>
            <person name="Swanson W.J."/>
            <person name="Moy G.W."/>
            <person name="Vacquier V.D."/>
        </authorList>
    </citation>
    <scope>NUCLEOTIDE SEQUENCE [LARGE SCALE GENOMIC DNA]</scope>
    <source>
        <strain evidence="1 2">DSM 11589</strain>
    </source>
</reference>
<dbReference type="Proteomes" id="UP000185678">
    <property type="component" value="Unassembled WGS sequence"/>
</dbReference>
<evidence type="ECO:0000313" key="2">
    <source>
        <dbReference type="Proteomes" id="UP000185678"/>
    </source>
</evidence>
<proteinExistence type="predicted"/>
<protein>
    <submittedName>
        <fullName evidence="1">Uncharacterized protein</fullName>
    </submittedName>
</protein>
<name>A0A1N7IJC1_9PROT</name>
<dbReference type="EMBL" id="FTOA01000001">
    <property type="protein sequence ID" value="SIS37158.1"/>
    <property type="molecule type" value="Genomic_DNA"/>
</dbReference>
<sequence>MGSNPQGSLTQDSFVFCSMVEHKVRIAACTCSGVNVPGPLYYQRNGVWGLERFHTERKRSLFLVPHFPSR</sequence>
<dbReference type="STRING" id="80876.SAMN05421779_101201"/>
<gene>
    <name evidence="1" type="ORF">SAMN05421779_101201</name>
</gene>
<organism evidence="1 2">
    <name type="scientific">Insolitispirillum peregrinum</name>
    <dbReference type="NCBI Taxonomy" id="80876"/>
    <lineage>
        <taxon>Bacteria</taxon>
        <taxon>Pseudomonadati</taxon>
        <taxon>Pseudomonadota</taxon>
        <taxon>Alphaproteobacteria</taxon>
        <taxon>Rhodospirillales</taxon>
        <taxon>Novispirillaceae</taxon>
        <taxon>Insolitispirillum</taxon>
    </lineage>
</organism>